<dbReference type="Gene3D" id="3.40.630.90">
    <property type="match status" value="1"/>
</dbReference>
<dbReference type="AlphaFoldDB" id="A0A9W8B0Q8"/>
<dbReference type="PROSITE" id="PS51186">
    <property type="entry name" value="GNAT"/>
    <property type="match status" value="1"/>
</dbReference>
<dbReference type="SUPFAM" id="SSF55729">
    <property type="entry name" value="Acyl-CoA N-acyltransferases (Nat)"/>
    <property type="match status" value="1"/>
</dbReference>
<dbReference type="Proteomes" id="UP001150925">
    <property type="component" value="Unassembled WGS sequence"/>
</dbReference>
<evidence type="ECO:0000259" key="1">
    <source>
        <dbReference type="PROSITE" id="PS51186"/>
    </source>
</evidence>
<name>A0A9W8B0Q8_9FUNG</name>
<accession>A0A9W8B0Q8</accession>
<proteinExistence type="predicted"/>
<dbReference type="OrthoDB" id="5771378at2759"/>
<dbReference type="InterPro" id="IPR016181">
    <property type="entry name" value="Acyl_CoA_acyltransferase"/>
</dbReference>
<sequence length="319" mass="36340">MAGSPEFTTTTTKGDILTIRDACTPEEHDIFLQWSDACQWDPCPSDYAIYGQIPTNRMLLGFVQGRIVACLAVHVFENRVVFFGPYIVLNPMDRGKGYGHCMLQYMLDQFPDYDIGCDTELDRIEYYHRYGMETYYTVYCVRGDLPTPLMSQAARHLSEYQLVSATEISLDFIVNMDYEVTGFRRTDFCQKKFHDPSQSAFALCSADQKEILGLACIAPTISPGLYLISPLYAKSPRVARALALELMQRVVDQHNVTSDMNTYLNFTLYCQETNPDALDLFLNVFGWKSVGVYKRLWKGGIPTAQYPQRLYGYNNSECG</sequence>
<comment type="caution">
    <text evidence="2">The sequence shown here is derived from an EMBL/GenBank/DDBJ whole genome shotgun (WGS) entry which is preliminary data.</text>
</comment>
<reference evidence="2" key="1">
    <citation type="submission" date="2022-07" db="EMBL/GenBank/DDBJ databases">
        <title>Phylogenomic reconstructions and comparative analyses of Kickxellomycotina fungi.</title>
        <authorList>
            <person name="Reynolds N.K."/>
            <person name="Stajich J.E."/>
            <person name="Barry K."/>
            <person name="Grigoriev I.V."/>
            <person name="Crous P."/>
            <person name="Smith M.E."/>
        </authorList>
    </citation>
    <scope>NUCLEOTIDE SEQUENCE</scope>
    <source>
        <strain evidence="2">RSA 1196</strain>
    </source>
</reference>
<dbReference type="Pfam" id="PF18014">
    <property type="entry name" value="Acetyltransf_18"/>
    <property type="match status" value="1"/>
</dbReference>
<evidence type="ECO:0000313" key="2">
    <source>
        <dbReference type="EMBL" id="KAJ1970158.1"/>
    </source>
</evidence>
<dbReference type="Gene3D" id="3.40.630.30">
    <property type="match status" value="1"/>
</dbReference>
<dbReference type="PANTHER" id="PTHR47237">
    <property type="entry name" value="SLL0310 PROTEIN"/>
    <property type="match status" value="1"/>
</dbReference>
<dbReference type="EMBL" id="JANBPY010000004">
    <property type="protein sequence ID" value="KAJ1970158.1"/>
    <property type="molecule type" value="Genomic_DNA"/>
</dbReference>
<protein>
    <recommendedName>
        <fullName evidence="1">N-acetyltransferase domain-containing protein</fullName>
    </recommendedName>
</protein>
<dbReference type="InterPro" id="IPR000182">
    <property type="entry name" value="GNAT_dom"/>
</dbReference>
<gene>
    <name evidence="2" type="ORF">IWQ62_000127</name>
</gene>
<dbReference type="GO" id="GO:0016747">
    <property type="term" value="F:acyltransferase activity, transferring groups other than amino-acyl groups"/>
    <property type="evidence" value="ECO:0007669"/>
    <property type="project" value="InterPro"/>
</dbReference>
<dbReference type="InterPro" id="IPR052729">
    <property type="entry name" value="Acyl/Acetyltrans_Enzymes"/>
</dbReference>
<keyword evidence="3" id="KW-1185">Reference proteome</keyword>
<organism evidence="2 3">
    <name type="scientific">Dispira parvispora</name>
    <dbReference type="NCBI Taxonomy" id="1520584"/>
    <lineage>
        <taxon>Eukaryota</taxon>
        <taxon>Fungi</taxon>
        <taxon>Fungi incertae sedis</taxon>
        <taxon>Zoopagomycota</taxon>
        <taxon>Kickxellomycotina</taxon>
        <taxon>Dimargaritomycetes</taxon>
        <taxon>Dimargaritales</taxon>
        <taxon>Dimargaritaceae</taxon>
        <taxon>Dispira</taxon>
    </lineage>
</organism>
<feature type="domain" description="N-acetyltransferase" evidence="1">
    <location>
        <begin position="17"/>
        <end position="155"/>
    </location>
</feature>
<evidence type="ECO:0000313" key="3">
    <source>
        <dbReference type="Proteomes" id="UP001150925"/>
    </source>
</evidence>
<dbReference type="PANTHER" id="PTHR47237:SF1">
    <property type="entry name" value="SLL0310 PROTEIN"/>
    <property type="match status" value="1"/>
</dbReference>
<dbReference type="InterPro" id="IPR041496">
    <property type="entry name" value="YitH/HolE_GNAT"/>
</dbReference>